<protein>
    <submittedName>
        <fullName evidence="1">Uncharacterized protein</fullName>
    </submittedName>
</protein>
<name>I4EMM7_9BACT</name>
<keyword evidence="2" id="KW-1185">Reference proteome</keyword>
<dbReference type="Proteomes" id="UP000004221">
    <property type="component" value="Unassembled WGS sequence"/>
</dbReference>
<evidence type="ECO:0000313" key="1">
    <source>
        <dbReference type="EMBL" id="CCF85940.1"/>
    </source>
</evidence>
<accession>I4EMM7</accession>
<reference evidence="1 2" key="1">
    <citation type="journal article" date="2012" name="ISME J.">
        <title>Nitrification expanded: discovery, physiology and genomics of a nitrite-oxidizing bacterium from the phylum Chloroflexi.</title>
        <authorList>
            <person name="Sorokin D.Y."/>
            <person name="Lucker S."/>
            <person name="Vejmelkova D."/>
            <person name="Kostrikina N.A."/>
            <person name="Kleerebezem R."/>
            <person name="Rijpstra W.I."/>
            <person name="Damste J.S."/>
            <person name="Le Paslier D."/>
            <person name="Muyzer G."/>
            <person name="Wagner M."/>
            <person name="van Loosdrecht M.C."/>
            <person name="Daims H."/>
        </authorList>
    </citation>
    <scope>NUCLEOTIDE SEQUENCE [LARGE SCALE GENOMIC DNA]</scope>
    <source>
        <strain evidence="2">none</strain>
    </source>
</reference>
<gene>
    <name evidence="1" type="ORF">NITHO_6200001</name>
</gene>
<sequence length="129" mass="14598">MEVLSSQASSSLLTEEQIKAQYRTDLDVRELTKDVSKYKDWKLYFEGEVLTIYGGEDGTQIQLMVKYPGQGPYDEDEIIIINTLGDTPGIYKNSRVAVWGRPVRTVEFQNMLGGIVSQPLLTADYVEKL</sequence>
<evidence type="ECO:0000313" key="2">
    <source>
        <dbReference type="Proteomes" id="UP000004221"/>
    </source>
</evidence>
<organism evidence="1 2">
    <name type="scientific">Nitrolancea hollandica Lb</name>
    <dbReference type="NCBI Taxonomy" id="1129897"/>
    <lineage>
        <taxon>Bacteria</taxon>
        <taxon>Pseudomonadati</taxon>
        <taxon>Thermomicrobiota</taxon>
        <taxon>Thermomicrobia</taxon>
        <taxon>Sphaerobacterales</taxon>
        <taxon>Sphaerobacterineae</taxon>
        <taxon>Sphaerobacteraceae</taxon>
        <taxon>Nitrolancea</taxon>
    </lineage>
</organism>
<dbReference type="EMBL" id="CAGS01000580">
    <property type="protein sequence ID" value="CCF85940.1"/>
    <property type="molecule type" value="Genomic_DNA"/>
</dbReference>
<proteinExistence type="predicted"/>
<dbReference type="AlphaFoldDB" id="I4EMM7"/>
<comment type="caution">
    <text evidence="1">The sequence shown here is derived from an EMBL/GenBank/DDBJ whole genome shotgun (WGS) entry which is preliminary data.</text>
</comment>